<dbReference type="SUPFAM" id="SSF55874">
    <property type="entry name" value="ATPase domain of HSP90 chaperone/DNA topoisomerase II/histidine kinase"/>
    <property type="match status" value="1"/>
</dbReference>
<evidence type="ECO:0000256" key="7">
    <source>
        <dbReference type="ARBA" id="ARBA00023012"/>
    </source>
</evidence>
<protein>
    <recommendedName>
        <fullName evidence="3">histidine kinase</fullName>
        <ecNumber evidence="3">2.7.13.3</ecNumber>
    </recommendedName>
</protein>
<evidence type="ECO:0000256" key="2">
    <source>
        <dbReference type="ARBA" id="ARBA00004236"/>
    </source>
</evidence>
<feature type="domain" description="PAS" evidence="10">
    <location>
        <begin position="403"/>
        <end position="476"/>
    </location>
</feature>
<dbReference type="InterPro" id="IPR036097">
    <property type="entry name" value="HisK_dim/P_sf"/>
</dbReference>
<name>A0ABP6H8J3_9MICO</name>
<dbReference type="Gene3D" id="3.30.450.20">
    <property type="entry name" value="PAS domain"/>
    <property type="match status" value="4"/>
</dbReference>
<evidence type="ECO:0000259" key="11">
    <source>
        <dbReference type="PROSITE" id="PS50113"/>
    </source>
</evidence>
<dbReference type="InterPro" id="IPR003018">
    <property type="entry name" value="GAF"/>
</dbReference>
<dbReference type="InterPro" id="IPR004358">
    <property type="entry name" value="Sig_transdc_His_kin-like_C"/>
</dbReference>
<reference evidence="13" key="1">
    <citation type="journal article" date="2019" name="Int. J. Syst. Evol. Microbiol.">
        <title>The Global Catalogue of Microorganisms (GCM) 10K type strain sequencing project: providing services to taxonomists for standard genome sequencing and annotation.</title>
        <authorList>
            <consortium name="The Broad Institute Genomics Platform"/>
            <consortium name="The Broad Institute Genome Sequencing Center for Infectious Disease"/>
            <person name="Wu L."/>
            <person name="Ma J."/>
        </authorList>
    </citation>
    <scope>NUCLEOTIDE SEQUENCE [LARGE SCALE GENOMIC DNA]</scope>
    <source>
        <strain evidence="13">JCM 16378</strain>
    </source>
</reference>
<dbReference type="SMART" id="SM00091">
    <property type="entry name" value="PAS"/>
    <property type="match status" value="4"/>
</dbReference>
<dbReference type="Pfam" id="PF00512">
    <property type="entry name" value="HisKA"/>
    <property type="match status" value="1"/>
</dbReference>
<dbReference type="Gene3D" id="3.30.565.10">
    <property type="entry name" value="Histidine kinase-like ATPase, C-terminal domain"/>
    <property type="match status" value="1"/>
</dbReference>
<dbReference type="Pfam" id="PF13426">
    <property type="entry name" value="PAS_9"/>
    <property type="match status" value="1"/>
</dbReference>
<accession>A0ABP6H8J3</accession>
<proteinExistence type="predicted"/>
<dbReference type="NCBIfam" id="TIGR00229">
    <property type="entry name" value="sensory_box"/>
    <property type="match status" value="2"/>
</dbReference>
<feature type="domain" description="PAC" evidence="11">
    <location>
        <begin position="478"/>
        <end position="530"/>
    </location>
</feature>
<dbReference type="SMART" id="SM00086">
    <property type="entry name" value="PAC"/>
    <property type="match status" value="3"/>
</dbReference>
<dbReference type="CDD" id="cd00082">
    <property type="entry name" value="HisKA"/>
    <property type="match status" value="1"/>
</dbReference>
<dbReference type="InterPro" id="IPR000014">
    <property type="entry name" value="PAS"/>
</dbReference>
<dbReference type="PROSITE" id="PS50112">
    <property type="entry name" value="PAS"/>
    <property type="match status" value="3"/>
</dbReference>
<gene>
    <name evidence="12" type="ORF">GCM10009867_26640</name>
</gene>
<feature type="domain" description="PAC" evidence="11">
    <location>
        <begin position="95"/>
        <end position="146"/>
    </location>
</feature>
<dbReference type="InterPro" id="IPR035965">
    <property type="entry name" value="PAS-like_dom_sf"/>
</dbReference>
<feature type="domain" description="PAS" evidence="10">
    <location>
        <begin position="42"/>
        <end position="94"/>
    </location>
</feature>
<feature type="domain" description="PAS" evidence="10">
    <location>
        <begin position="711"/>
        <end position="756"/>
    </location>
</feature>
<dbReference type="InterPro" id="IPR000700">
    <property type="entry name" value="PAS-assoc_C"/>
</dbReference>
<feature type="region of interest" description="Disordered" evidence="8">
    <location>
        <begin position="769"/>
        <end position="798"/>
    </location>
</feature>
<dbReference type="InterPro" id="IPR029016">
    <property type="entry name" value="GAF-like_dom_sf"/>
</dbReference>
<dbReference type="EC" id="2.7.13.3" evidence="3"/>
<keyword evidence="4" id="KW-0597">Phosphoprotein</keyword>
<evidence type="ECO:0000256" key="6">
    <source>
        <dbReference type="ARBA" id="ARBA00022777"/>
    </source>
</evidence>
<evidence type="ECO:0000256" key="3">
    <source>
        <dbReference type="ARBA" id="ARBA00012438"/>
    </source>
</evidence>
<evidence type="ECO:0000313" key="12">
    <source>
        <dbReference type="EMBL" id="GAA2737834.1"/>
    </source>
</evidence>
<dbReference type="Pfam" id="PF13185">
    <property type="entry name" value="GAF_2"/>
    <property type="match status" value="1"/>
</dbReference>
<feature type="compositionally biased region" description="Pro residues" evidence="8">
    <location>
        <begin position="786"/>
        <end position="796"/>
    </location>
</feature>
<dbReference type="CDD" id="cd16922">
    <property type="entry name" value="HATPase_EvgS-ArcB-TorS-like"/>
    <property type="match status" value="1"/>
</dbReference>
<evidence type="ECO:0000259" key="9">
    <source>
        <dbReference type="PROSITE" id="PS50109"/>
    </source>
</evidence>
<dbReference type="InterPro" id="IPR036890">
    <property type="entry name" value="HATPase_C_sf"/>
</dbReference>
<dbReference type="SMART" id="SM00388">
    <property type="entry name" value="HisKA"/>
    <property type="match status" value="1"/>
</dbReference>
<dbReference type="InterPro" id="IPR003661">
    <property type="entry name" value="HisK_dim/P_dom"/>
</dbReference>
<evidence type="ECO:0000259" key="10">
    <source>
        <dbReference type="PROSITE" id="PS50112"/>
    </source>
</evidence>
<dbReference type="InterPro" id="IPR013767">
    <property type="entry name" value="PAS_fold"/>
</dbReference>
<keyword evidence="6" id="KW-0418">Kinase</keyword>
<dbReference type="SUPFAM" id="SSF55781">
    <property type="entry name" value="GAF domain-like"/>
    <property type="match status" value="1"/>
</dbReference>
<comment type="caution">
    <text evidence="12">The sequence shown here is derived from an EMBL/GenBank/DDBJ whole genome shotgun (WGS) entry which is preliminary data.</text>
</comment>
<dbReference type="SMART" id="SM00387">
    <property type="entry name" value="HATPase_c"/>
    <property type="match status" value="1"/>
</dbReference>
<evidence type="ECO:0000256" key="4">
    <source>
        <dbReference type="ARBA" id="ARBA00022553"/>
    </source>
</evidence>
<dbReference type="Gene3D" id="1.10.287.130">
    <property type="match status" value="1"/>
</dbReference>
<dbReference type="InterPro" id="IPR013655">
    <property type="entry name" value="PAS_fold_3"/>
</dbReference>
<dbReference type="Pfam" id="PF02518">
    <property type="entry name" value="HATPase_c"/>
    <property type="match status" value="1"/>
</dbReference>
<dbReference type="CDD" id="cd00130">
    <property type="entry name" value="PAS"/>
    <property type="match status" value="3"/>
</dbReference>
<evidence type="ECO:0000256" key="5">
    <source>
        <dbReference type="ARBA" id="ARBA00022679"/>
    </source>
</evidence>
<dbReference type="SMART" id="SM00065">
    <property type="entry name" value="GAF"/>
    <property type="match status" value="1"/>
</dbReference>
<dbReference type="Pfam" id="PF08447">
    <property type="entry name" value="PAS_3"/>
    <property type="match status" value="1"/>
</dbReference>
<dbReference type="PROSITE" id="PS50113">
    <property type="entry name" value="PAC"/>
    <property type="match status" value="2"/>
</dbReference>
<sequence>MSVAGEGPFTQWSERPVLVQPEGEALAHRLGVAVYVAEPGIDGRWLYVSPAVTAMTGLTPEELIAQPELWWANVHPDDRDEAVAKELQLHLEGRVRFEYRMIRPDGRIVWLVDDSAMARTTEGLILQDGFVVDITEQKRAELMLATQAELVEAVAGPADLVDVLAGLASGVMGMASAVRCTITVHGLPPIVHPMHVVDDPGAQDGEAGPQGAGSKSPTTVTAPVIAPDGTHLGCLSVHYAPHTHPPESDLGLPDWAAHLAALAVTRTRERERAATSHALLAATLESTVDGILVVDRDGHIVGHNARFLSMWRIDPEVMAAGDDSQVIAFVLEQLVDPDGFVNGVRDLYDHPEQTSFDELVFHDGRIYERYSQPQRVDGRTMGRVWSFRDVSDERRLQADLRHSEANLDMLVGQVRDYAILNLDAHGHVITWTEGAVRIHGFTESQILGRSHAAFYPPEDLEAGRPWQLLEQARAEGRATDEGWRVRQDGSRFWASVVLTALRDETGALRGFGKVTQDITERHEAELALARQARTLELLGTVATASNGASGVEDALMAALEAFCGYGGWQLAHAYLADHDTGVLQHSEWYATGTCCPDFRARTEALPVSELGLPRTVFEQAKPQWIDRLDERAQKGRAVEGTKAGLVSGCAFPLMIREEPVGVLEFFSTEMRELDSATIQIMRHLGTQLGRVVERARAEHHLGRHARELRRLSKRLETVLNSAGEGIYGVDDDDHVTFINEAGAALVGRRRDEIIGQLVDAVLPAEVDTTPRRLPAGTQPGAIRPVPTTPTQPPDGAPVPQATRVVGRHTRADGTSFDSEWISAPIVTEGVESGAVVVFRDVSEQRAVERMKDQFLAVVSHELRTPLTSIRGALGLLGGGAAGELPVAAGRMVDLATVSTNRLIRLVTDILDIERLAAGQMTLYPQHVDTGTVVTACVQDTAAVVAERRVRVVVDGEPAQVVADPDRAIQVLTNLITNAVKFSEPGSVVEVSTRTSGRHVTFAVRDHGPGVPGDQLQVIFEPFRQADASDTRRHGGTGLGLAICRGLVEQHGGQIWGENHPEGGALFSFTLPLAPTEEMISSV</sequence>
<feature type="domain" description="Histidine kinase" evidence="9">
    <location>
        <begin position="857"/>
        <end position="1074"/>
    </location>
</feature>
<dbReference type="SUPFAM" id="SSF55785">
    <property type="entry name" value="PYP-like sensor domain (PAS domain)"/>
    <property type="match status" value="4"/>
</dbReference>
<dbReference type="PRINTS" id="PR00344">
    <property type="entry name" value="BCTRLSENSOR"/>
</dbReference>
<dbReference type="InterPro" id="IPR001610">
    <property type="entry name" value="PAC"/>
</dbReference>
<evidence type="ECO:0000256" key="8">
    <source>
        <dbReference type="SAM" id="MobiDB-lite"/>
    </source>
</evidence>
<evidence type="ECO:0000256" key="1">
    <source>
        <dbReference type="ARBA" id="ARBA00000085"/>
    </source>
</evidence>
<dbReference type="EMBL" id="BAAARN010000003">
    <property type="protein sequence ID" value="GAA2737834.1"/>
    <property type="molecule type" value="Genomic_DNA"/>
</dbReference>
<feature type="region of interest" description="Disordered" evidence="8">
    <location>
        <begin position="198"/>
        <end position="218"/>
    </location>
</feature>
<keyword evidence="5" id="KW-0808">Transferase</keyword>
<dbReference type="Pfam" id="PF00989">
    <property type="entry name" value="PAS"/>
    <property type="match status" value="1"/>
</dbReference>
<dbReference type="PANTHER" id="PTHR43047:SF72">
    <property type="entry name" value="OSMOSENSING HISTIDINE PROTEIN KINASE SLN1"/>
    <property type="match status" value="1"/>
</dbReference>
<keyword evidence="13" id="KW-1185">Reference proteome</keyword>
<evidence type="ECO:0000313" key="13">
    <source>
        <dbReference type="Proteomes" id="UP001501326"/>
    </source>
</evidence>
<dbReference type="InterPro" id="IPR005467">
    <property type="entry name" value="His_kinase_dom"/>
</dbReference>
<dbReference type="PROSITE" id="PS50109">
    <property type="entry name" value="HIS_KIN"/>
    <property type="match status" value="1"/>
</dbReference>
<dbReference type="Gene3D" id="3.30.450.40">
    <property type="match status" value="1"/>
</dbReference>
<comment type="subcellular location">
    <subcellularLocation>
        <location evidence="2">Cell membrane</location>
    </subcellularLocation>
</comment>
<dbReference type="Pfam" id="PF13188">
    <property type="entry name" value="PAS_8"/>
    <property type="match status" value="1"/>
</dbReference>
<dbReference type="PANTHER" id="PTHR43047">
    <property type="entry name" value="TWO-COMPONENT HISTIDINE PROTEIN KINASE"/>
    <property type="match status" value="1"/>
</dbReference>
<dbReference type="InterPro" id="IPR003594">
    <property type="entry name" value="HATPase_dom"/>
</dbReference>
<comment type="catalytic activity">
    <reaction evidence="1">
        <text>ATP + protein L-histidine = ADP + protein N-phospho-L-histidine.</text>
        <dbReference type="EC" id="2.7.13.3"/>
    </reaction>
</comment>
<dbReference type="SUPFAM" id="SSF47384">
    <property type="entry name" value="Homodimeric domain of signal transducing histidine kinase"/>
    <property type="match status" value="1"/>
</dbReference>
<dbReference type="Proteomes" id="UP001501326">
    <property type="component" value="Unassembled WGS sequence"/>
</dbReference>
<organism evidence="12 13">
    <name type="scientific">Pedococcus aerophilus</name>
    <dbReference type="NCBI Taxonomy" id="436356"/>
    <lineage>
        <taxon>Bacteria</taxon>
        <taxon>Bacillati</taxon>
        <taxon>Actinomycetota</taxon>
        <taxon>Actinomycetes</taxon>
        <taxon>Micrococcales</taxon>
        <taxon>Intrasporangiaceae</taxon>
        <taxon>Pedococcus</taxon>
    </lineage>
</organism>
<keyword evidence="7" id="KW-0902">Two-component regulatory system</keyword>